<keyword evidence="7" id="KW-1185">Reference proteome</keyword>
<evidence type="ECO:0000313" key="6">
    <source>
        <dbReference type="EMBL" id="KZL22144.1"/>
    </source>
</evidence>
<keyword evidence="2" id="KW-0238">DNA-binding</keyword>
<dbReference type="PROSITE" id="PS51077">
    <property type="entry name" value="HTH_ICLR"/>
    <property type="match status" value="1"/>
</dbReference>
<accession>A0A161VD23</accession>
<dbReference type="SMART" id="SM00346">
    <property type="entry name" value="HTH_ICLR"/>
    <property type="match status" value="1"/>
</dbReference>
<dbReference type="Proteomes" id="UP000076577">
    <property type="component" value="Unassembled WGS sequence"/>
</dbReference>
<dbReference type="AlphaFoldDB" id="A0A161VD23"/>
<dbReference type="PANTHER" id="PTHR30136">
    <property type="entry name" value="HELIX-TURN-HELIX TRANSCRIPTIONAL REGULATOR, ICLR FAMILY"/>
    <property type="match status" value="1"/>
</dbReference>
<dbReference type="PANTHER" id="PTHR30136:SF34">
    <property type="entry name" value="TRANSCRIPTIONAL REGULATOR"/>
    <property type="match status" value="1"/>
</dbReference>
<protein>
    <submittedName>
        <fullName evidence="6">Pca regulon regulatory protein</fullName>
    </submittedName>
</protein>
<comment type="caution">
    <text evidence="6">The sequence shown here is derived from an EMBL/GenBank/DDBJ whole genome shotgun (WGS) entry which is preliminary data.</text>
</comment>
<dbReference type="InterPro" id="IPR050707">
    <property type="entry name" value="HTH_MetabolicPath_Reg"/>
</dbReference>
<dbReference type="RefSeq" id="WP_074881966.1">
    <property type="nucleotide sequence ID" value="NZ_FOFM01000003.1"/>
</dbReference>
<dbReference type="SUPFAM" id="SSF46785">
    <property type="entry name" value="Winged helix' DNA-binding domain"/>
    <property type="match status" value="1"/>
</dbReference>
<feature type="domain" description="IclR-ED" evidence="5">
    <location>
        <begin position="75"/>
        <end position="259"/>
    </location>
</feature>
<dbReference type="GO" id="GO:0003700">
    <property type="term" value="F:DNA-binding transcription factor activity"/>
    <property type="evidence" value="ECO:0007669"/>
    <property type="project" value="TreeGrafter"/>
</dbReference>
<dbReference type="GO" id="GO:0045892">
    <property type="term" value="P:negative regulation of DNA-templated transcription"/>
    <property type="evidence" value="ECO:0007669"/>
    <property type="project" value="TreeGrafter"/>
</dbReference>
<dbReference type="SUPFAM" id="SSF55781">
    <property type="entry name" value="GAF domain-like"/>
    <property type="match status" value="1"/>
</dbReference>
<gene>
    <name evidence="6" type="primary">pcaR_1</name>
    <name evidence="6" type="ORF">PsAD2_00170</name>
</gene>
<evidence type="ECO:0000259" key="4">
    <source>
        <dbReference type="PROSITE" id="PS51077"/>
    </source>
</evidence>
<organism evidence="6 7">
    <name type="scientific">Pseudovibrio axinellae</name>
    <dbReference type="NCBI Taxonomy" id="989403"/>
    <lineage>
        <taxon>Bacteria</taxon>
        <taxon>Pseudomonadati</taxon>
        <taxon>Pseudomonadota</taxon>
        <taxon>Alphaproteobacteria</taxon>
        <taxon>Hyphomicrobiales</taxon>
        <taxon>Stappiaceae</taxon>
        <taxon>Pseudovibrio</taxon>
    </lineage>
</organism>
<dbReference type="InterPro" id="IPR029016">
    <property type="entry name" value="GAF-like_dom_sf"/>
</dbReference>
<dbReference type="Gene3D" id="1.10.10.10">
    <property type="entry name" value="Winged helix-like DNA-binding domain superfamily/Winged helix DNA-binding domain"/>
    <property type="match status" value="1"/>
</dbReference>
<dbReference type="PATRIC" id="fig|989403.3.peg.180"/>
<dbReference type="EMBL" id="LMCB01000001">
    <property type="protein sequence ID" value="KZL22144.1"/>
    <property type="molecule type" value="Genomic_DNA"/>
</dbReference>
<dbReference type="PROSITE" id="PS51078">
    <property type="entry name" value="ICLR_ED"/>
    <property type="match status" value="1"/>
</dbReference>
<keyword evidence="3" id="KW-0804">Transcription</keyword>
<dbReference type="STRING" id="989403.SAMN05421798_10329"/>
<evidence type="ECO:0000313" key="7">
    <source>
        <dbReference type="Proteomes" id="UP000076577"/>
    </source>
</evidence>
<dbReference type="Gene3D" id="3.30.450.40">
    <property type="match status" value="1"/>
</dbReference>
<dbReference type="Pfam" id="PF01614">
    <property type="entry name" value="IclR_C"/>
    <property type="match status" value="1"/>
</dbReference>
<dbReference type="OrthoDB" id="8357778at2"/>
<dbReference type="GO" id="GO:0003677">
    <property type="term" value="F:DNA binding"/>
    <property type="evidence" value="ECO:0007669"/>
    <property type="project" value="UniProtKB-KW"/>
</dbReference>
<evidence type="ECO:0000256" key="2">
    <source>
        <dbReference type="ARBA" id="ARBA00023125"/>
    </source>
</evidence>
<name>A0A161VD23_9HYPH</name>
<sequence length="263" mass="28718">MAQSPNHAVYFVPGLHRGLRVLEILAAAHEPMSLSDIARALEISRSSAFRLVYTLREMEFIKDAELKNTYTLGARVLNLGFAYLNQQPITSIARPHLAALRDEVGISAHLSVLEGQDVLYLGSHQARTGFVSNMVTGTRQRAYASAIGWCLLGDMGEEDIKAFCEGQALDPVTEHTPATWQVLYERVKTAKETGYIISRGFRDPGGSSVAVPVKDNTNAIVACVNISGPDSGFDFDRIDSFYLPAVQNAALQISRELGYGGQK</sequence>
<keyword evidence="1" id="KW-0805">Transcription regulation</keyword>
<dbReference type="InterPro" id="IPR005471">
    <property type="entry name" value="Tscrpt_reg_IclR_N"/>
</dbReference>
<evidence type="ECO:0000256" key="1">
    <source>
        <dbReference type="ARBA" id="ARBA00023015"/>
    </source>
</evidence>
<proteinExistence type="predicted"/>
<feature type="domain" description="HTH iclR-type" evidence="4">
    <location>
        <begin position="12"/>
        <end position="74"/>
    </location>
</feature>
<dbReference type="InterPro" id="IPR036390">
    <property type="entry name" value="WH_DNA-bd_sf"/>
</dbReference>
<dbReference type="InterPro" id="IPR014757">
    <property type="entry name" value="Tscrpt_reg_IclR_C"/>
</dbReference>
<evidence type="ECO:0000256" key="3">
    <source>
        <dbReference type="ARBA" id="ARBA00023163"/>
    </source>
</evidence>
<dbReference type="InterPro" id="IPR036388">
    <property type="entry name" value="WH-like_DNA-bd_sf"/>
</dbReference>
<reference evidence="6 7" key="1">
    <citation type="journal article" date="2016" name="Front. Microbiol.">
        <title>Comparative Genomic Analysis Reveals a Diverse Repertoire of Genes Involved in Prokaryote-Eukaryote Interactions within the Pseudovibrio Genus.</title>
        <authorList>
            <person name="Romano S."/>
            <person name="Fernandez-Guerra A."/>
            <person name="Reen F.J."/>
            <person name="Glockner F.O."/>
            <person name="Crowley S.P."/>
            <person name="O'Sullivan O."/>
            <person name="Cotter P.D."/>
            <person name="Adams C."/>
            <person name="Dobson A.D."/>
            <person name="O'Gara F."/>
        </authorList>
    </citation>
    <scope>NUCLEOTIDE SEQUENCE [LARGE SCALE GENOMIC DNA]</scope>
    <source>
        <strain evidence="6 7">Ad2</strain>
    </source>
</reference>
<evidence type="ECO:0000259" key="5">
    <source>
        <dbReference type="PROSITE" id="PS51078"/>
    </source>
</evidence>
<dbReference type="Pfam" id="PF09339">
    <property type="entry name" value="HTH_IclR"/>
    <property type="match status" value="1"/>
</dbReference>